<name>A0AAW0M5J9_QUESU</name>
<keyword evidence="1" id="KW-0812">Transmembrane</keyword>
<reference evidence="2" key="2">
    <citation type="journal article" date="2018" name="Sci. Data">
        <title>The draft genome sequence of cork oak.</title>
        <authorList>
            <person name="Ramos A.M."/>
            <person name="Usie A."/>
            <person name="Barbosa P."/>
            <person name="Barros P.M."/>
            <person name="Capote T."/>
            <person name="Chaves I."/>
            <person name="Simoes F."/>
            <person name="Abreu I."/>
            <person name="Carrasquinho I."/>
            <person name="Faro C."/>
            <person name="Guimaraes J.B."/>
            <person name="Mendonca D."/>
            <person name="Nobrega F."/>
            <person name="Rodrigues L."/>
            <person name="Saibo N.J.M."/>
            <person name="Varela M.C."/>
            <person name="Egas C."/>
            <person name="Matos J."/>
            <person name="Miguel C.M."/>
            <person name="Oliveira M.M."/>
            <person name="Ricardo C.P."/>
            <person name="Goncalves S."/>
        </authorList>
    </citation>
    <scope>NUCLEOTIDE SEQUENCE [LARGE SCALE GENOMIC DNA]</scope>
    <source>
        <strain evidence="2">HL8</strain>
    </source>
</reference>
<sequence>MKSTVSVIPIQESLLPLSMNAVVHKSLNLCLMISILYISSTAATISMVLPHENVDGNPVPALFKDRLPDYHMFLMFILFAFLGAFSALMLQHKLRVEIFFRISAIASMLSALAIVFNAAALCVINNSVKSCCMVKELRFTAKCGGGDYQQRCDVVNLNLGFFMVRIEKMREKRDWYGYGINDGDL</sequence>
<gene>
    <name evidence="2" type="ORF">CFP56_007757</name>
</gene>
<feature type="transmembrane region" description="Helical" evidence="1">
    <location>
        <begin position="29"/>
        <end position="50"/>
    </location>
</feature>
<dbReference type="EMBL" id="PKMF04000014">
    <property type="protein sequence ID" value="KAK7859185.1"/>
    <property type="molecule type" value="Genomic_DNA"/>
</dbReference>
<reference evidence="2" key="3">
    <citation type="submission" date="2023-07" db="EMBL/GenBank/DDBJ databases">
        <title>An improved reference 1 genome and first organelle genomes of Quercus suber.</title>
        <authorList>
            <consortium name="Genosuber Consortium"/>
            <person name="Usie A."/>
            <person name="Serra O."/>
            <person name="Barros P."/>
        </authorList>
    </citation>
    <scope>NUCLEOTIDE SEQUENCE</scope>
    <source>
        <strain evidence="2">HL8</strain>
        <tissue evidence="2">Leaves</tissue>
    </source>
</reference>
<proteinExistence type="predicted"/>
<reference evidence="2" key="1">
    <citation type="submission" date="2017-12" db="EMBL/GenBank/DDBJ databases">
        <authorList>
            <person name="Barbosa P."/>
            <person name="Usie A."/>
            <person name="Ramos A.M."/>
        </authorList>
    </citation>
    <scope>NUCLEOTIDE SEQUENCE</scope>
    <source>
        <strain evidence="2">HL8</strain>
        <tissue evidence="2">Leaves</tissue>
    </source>
</reference>
<accession>A0AAW0M5J9</accession>
<keyword evidence="1" id="KW-0472">Membrane</keyword>
<keyword evidence="1" id="KW-1133">Transmembrane helix</keyword>
<feature type="transmembrane region" description="Helical" evidence="1">
    <location>
        <begin position="102"/>
        <end position="121"/>
    </location>
</feature>
<feature type="transmembrane region" description="Helical" evidence="1">
    <location>
        <begin position="70"/>
        <end position="90"/>
    </location>
</feature>
<comment type="caution">
    <text evidence="2">The sequence shown here is derived from an EMBL/GenBank/DDBJ whole genome shotgun (WGS) entry which is preliminary data.</text>
</comment>
<organism evidence="2">
    <name type="scientific">Quercus suber</name>
    <name type="common">Cork oak</name>
    <dbReference type="NCBI Taxonomy" id="58331"/>
    <lineage>
        <taxon>Eukaryota</taxon>
        <taxon>Viridiplantae</taxon>
        <taxon>Streptophyta</taxon>
        <taxon>Embryophyta</taxon>
        <taxon>Tracheophyta</taxon>
        <taxon>Spermatophyta</taxon>
        <taxon>Magnoliopsida</taxon>
        <taxon>eudicotyledons</taxon>
        <taxon>Gunneridae</taxon>
        <taxon>Pentapetalae</taxon>
        <taxon>rosids</taxon>
        <taxon>fabids</taxon>
        <taxon>Fagales</taxon>
        <taxon>Fagaceae</taxon>
        <taxon>Quercus</taxon>
    </lineage>
</organism>
<evidence type="ECO:0000256" key="1">
    <source>
        <dbReference type="SAM" id="Phobius"/>
    </source>
</evidence>
<evidence type="ECO:0000313" key="2">
    <source>
        <dbReference type="EMBL" id="KAK7859185.1"/>
    </source>
</evidence>
<protein>
    <submittedName>
        <fullName evidence="2">Uncharacterized protein</fullName>
    </submittedName>
</protein>
<dbReference type="AlphaFoldDB" id="A0AAW0M5J9"/>